<dbReference type="GO" id="GO:0106430">
    <property type="term" value="F:dihydroorotate dehydrogenase (quinone) activity"/>
    <property type="evidence" value="ECO:0007669"/>
    <property type="project" value="UniProtKB-EC"/>
</dbReference>
<dbReference type="PROSITE" id="PS00911">
    <property type="entry name" value="DHODEHASE_1"/>
    <property type="match status" value="1"/>
</dbReference>
<organism evidence="13 14">
    <name type="scientific">Trichomonascus ciferrii</name>
    <dbReference type="NCBI Taxonomy" id="44093"/>
    <lineage>
        <taxon>Eukaryota</taxon>
        <taxon>Fungi</taxon>
        <taxon>Dikarya</taxon>
        <taxon>Ascomycota</taxon>
        <taxon>Saccharomycotina</taxon>
        <taxon>Dipodascomycetes</taxon>
        <taxon>Dipodascales</taxon>
        <taxon>Trichomonascaceae</taxon>
        <taxon>Trichomonascus</taxon>
        <taxon>Trichomonascus ciferrii complex</taxon>
    </lineage>
</organism>
<dbReference type="InterPro" id="IPR005719">
    <property type="entry name" value="Dihydroorotate_DH_2"/>
</dbReference>
<keyword evidence="9 11" id="KW-0472">Membrane</keyword>
<evidence type="ECO:0000256" key="11">
    <source>
        <dbReference type="RuleBase" id="RU361255"/>
    </source>
</evidence>
<dbReference type="PANTHER" id="PTHR48109">
    <property type="entry name" value="DIHYDROOROTATE DEHYDROGENASE (QUINONE), MITOCHONDRIAL-RELATED"/>
    <property type="match status" value="1"/>
</dbReference>
<evidence type="ECO:0000259" key="12">
    <source>
        <dbReference type="Pfam" id="PF01180"/>
    </source>
</evidence>
<dbReference type="PROSITE" id="PS00912">
    <property type="entry name" value="DHODEHASE_2"/>
    <property type="match status" value="1"/>
</dbReference>
<dbReference type="InterPro" id="IPR050074">
    <property type="entry name" value="DHO_dehydrogenase"/>
</dbReference>
<comment type="caution">
    <text evidence="13">The sequence shown here is derived from an EMBL/GenBank/DDBJ whole genome shotgun (WGS) entry which is preliminary data.</text>
</comment>
<evidence type="ECO:0000313" key="13">
    <source>
        <dbReference type="EMBL" id="KAA8901658.1"/>
    </source>
</evidence>
<dbReference type="Pfam" id="PF01180">
    <property type="entry name" value="DHO_dh"/>
    <property type="match status" value="1"/>
</dbReference>
<keyword evidence="11" id="KW-0496">Mitochondrion</keyword>
<evidence type="ECO:0000256" key="9">
    <source>
        <dbReference type="ARBA" id="ARBA00023136"/>
    </source>
</evidence>
<dbReference type="Proteomes" id="UP000761534">
    <property type="component" value="Unassembled WGS sequence"/>
</dbReference>
<comment type="subcellular location">
    <subcellularLocation>
        <location evidence="1">Membrane</location>
    </subcellularLocation>
    <subcellularLocation>
        <location evidence="11">Mitochondrion inner membrane</location>
        <topology evidence="11">Single-pass membrane protein</topology>
    </subcellularLocation>
</comment>
<keyword evidence="8 11" id="KW-0560">Oxidoreductase</keyword>
<comment type="cofactor">
    <cofactor evidence="11">
        <name>FMN</name>
        <dbReference type="ChEBI" id="CHEBI:58210"/>
    </cofactor>
    <text evidence="11">Binds 1 FMN per subunit.</text>
</comment>
<dbReference type="InterPro" id="IPR013785">
    <property type="entry name" value="Aldolase_TIM"/>
</dbReference>
<dbReference type="VEuPathDB" id="FungiDB:TRICI_006023"/>
<evidence type="ECO:0000256" key="3">
    <source>
        <dbReference type="ARBA" id="ARBA00005359"/>
    </source>
</evidence>
<dbReference type="CDD" id="cd04738">
    <property type="entry name" value="DHOD_2_like"/>
    <property type="match status" value="1"/>
</dbReference>
<evidence type="ECO:0000256" key="2">
    <source>
        <dbReference type="ARBA" id="ARBA00005161"/>
    </source>
</evidence>
<evidence type="ECO:0000256" key="6">
    <source>
        <dbReference type="ARBA" id="ARBA00022630"/>
    </source>
</evidence>
<dbReference type="SUPFAM" id="SSF51395">
    <property type="entry name" value="FMN-linked oxidoreductases"/>
    <property type="match status" value="1"/>
</dbReference>
<comment type="pathway">
    <text evidence="2 11">Pyrimidine metabolism; UMP biosynthesis via de novo pathway; orotate from (S)-dihydroorotate (quinone route): step 1/1.</text>
</comment>
<accession>A0A642UMH6</accession>
<proteinExistence type="inferred from homology"/>
<keyword evidence="14" id="KW-1185">Reference proteome</keyword>
<dbReference type="UniPathway" id="UPA00070">
    <property type="reaction ID" value="UER00946"/>
</dbReference>
<evidence type="ECO:0000256" key="8">
    <source>
        <dbReference type="ARBA" id="ARBA00023002"/>
    </source>
</evidence>
<gene>
    <name evidence="13" type="ORF">TRICI_006023</name>
</gene>
<dbReference type="OrthoDB" id="14784at2759"/>
<dbReference type="InterPro" id="IPR005720">
    <property type="entry name" value="Dihydroorotate_DH_cat"/>
</dbReference>
<dbReference type="Gene3D" id="3.20.20.70">
    <property type="entry name" value="Aldolase class I"/>
    <property type="match status" value="1"/>
</dbReference>
<dbReference type="AlphaFoldDB" id="A0A642UMH6"/>
<keyword evidence="7 11" id="KW-0288">FMN</keyword>
<dbReference type="GO" id="GO:0005743">
    <property type="term" value="C:mitochondrial inner membrane"/>
    <property type="evidence" value="ECO:0007669"/>
    <property type="project" value="UniProtKB-SubCell"/>
</dbReference>
<feature type="transmembrane region" description="Helical" evidence="11">
    <location>
        <begin position="27"/>
        <end position="49"/>
    </location>
</feature>
<dbReference type="EMBL" id="SWFS01000482">
    <property type="protein sequence ID" value="KAA8901658.1"/>
    <property type="molecule type" value="Genomic_DNA"/>
</dbReference>
<comment type="catalytic activity">
    <reaction evidence="10 11">
        <text>(S)-dihydroorotate + a quinone = orotate + a quinol</text>
        <dbReference type="Rhea" id="RHEA:30187"/>
        <dbReference type="ChEBI" id="CHEBI:24646"/>
        <dbReference type="ChEBI" id="CHEBI:30839"/>
        <dbReference type="ChEBI" id="CHEBI:30864"/>
        <dbReference type="ChEBI" id="CHEBI:132124"/>
        <dbReference type="EC" id="1.3.5.2"/>
    </reaction>
</comment>
<sequence length="428" mass="46750">MQVFSRRFSTTAIRGQAVRATKRKSSLGYRLTTVAAVGVVGAGGLYWYYRDARSSIHQYLVLPLVRLFCDGEKSHKLAIEVMQYPWLNPREPKGWDDANDPNRQLEVTLFANTDKPLKLRSPVGVAAGLDKDGKAVDSLLDMGFSYVEVGSITPQPQPGNPLPRFFRLEKDDAVINRYGFNSEGHLAVLGRLKTRLAKAMAYPLDSGENNALRPEKALAVNLGKNKTGDETEDYVAGVKTFGNFADVLVVNVSSPNTPGLRDLQSESKLTNLLERLVSERNQLNNRRPPLVVKIAPDLSEPEIESIAAAVKASKIDGVIVSNTTISRPAELKTHRSIVEQVGGLSGKPVKPLALKAVKSLRSHIGPEITIIGCGGISNGHDAIEFARAGADFVQTYTGFAYKGASTACDIKQEILKELDGKKWTELRQ</sequence>
<keyword evidence="11" id="KW-0999">Mitochondrion inner membrane</keyword>
<reference evidence="13" key="1">
    <citation type="journal article" date="2019" name="G3 (Bethesda)">
        <title>Genome Assemblies of Two Rare Opportunistic Yeast Pathogens: Diutina rugosa (syn. Candida rugosa) and Trichomonascus ciferrii (syn. Candida ciferrii).</title>
        <authorList>
            <person name="Mixao V."/>
            <person name="Saus E."/>
            <person name="Hansen A.P."/>
            <person name="Lass-Florl C."/>
            <person name="Gabaldon T."/>
        </authorList>
    </citation>
    <scope>NUCLEOTIDE SEQUENCE</scope>
    <source>
        <strain evidence="13">CBS 4856</strain>
    </source>
</reference>
<evidence type="ECO:0000313" key="14">
    <source>
        <dbReference type="Proteomes" id="UP000761534"/>
    </source>
</evidence>
<evidence type="ECO:0000256" key="4">
    <source>
        <dbReference type="ARBA" id="ARBA00012791"/>
    </source>
</evidence>
<keyword evidence="11" id="KW-0812">Transmembrane</keyword>
<protein>
    <recommendedName>
        <fullName evidence="5 11">Dihydroorotate dehydrogenase (quinone), mitochondrial</fullName>
        <shortName evidence="11">DHOdehase</shortName>
        <ecNumber evidence="4 11">1.3.5.2</ecNumber>
    </recommendedName>
</protein>
<evidence type="ECO:0000256" key="1">
    <source>
        <dbReference type="ARBA" id="ARBA00004370"/>
    </source>
</evidence>
<dbReference type="GO" id="GO:0044205">
    <property type="term" value="P:'de novo' UMP biosynthetic process"/>
    <property type="evidence" value="ECO:0007669"/>
    <property type="project" value="UniProtKB-UniPathway"/>
</dbReference>
<dbReference type="NCBIfam" id="TIGR01036">
    <property type="entry name" value="pyrD_sub2"/>
    <property type="match status" value="1"/>
</dbReference>
<keyword evidence="6 11" id="KW-0285">Flavoprotein</keyword>
<feature type="domain" description="Dihydroorotate dehydrogenase catalytic" evidence="12">
    <location>
        <begin position="117"/>
        <end position="418"/>
    </location>
</feature>
<name>A0A642UMH6_9ASCO</name>
<comment type="similarity">
    <text evidence="3 11">Belongs to the dihydroorotate dehydrogenase family. Type 2 subfamily.</text>
</comment>
<dbReference type="EC" id="1.3.5.2" evidence="4 11"/>
<dbReference type="PANTHER" id="PTHR48109:SF4">
    <property type="entry name" value="DIHYDROOROTATE DEHYDROGENASE (QUINONE), MITOCHONDRIAL"/>
    <property type="match status" value="1"/>
</dbReference>
<dbReference type="InterPro" id="IPR001295">
    <property type="entry name" value="Dihydroorotate_DH_CS"/>
</dbReference>
<dbReference type="NCBIfam" id="NF003652">
    <property type="entry name" value="PRK05286.2-5"/>
    <property type="match status" value="1"/>
</dbReference>
<evidence type="ECO:0000256" key="5">
    <source>
        <dbReference type="ARBA" id="ARBA00017599"/>
    </source>
</evidence>
<dbReference type="GO" id="GO:0006207">
    <property type="term" value="P:'de novo' pyrimidine nucleobase biosynthetic process"/>
    <property type="evidence" value="ECO:0007669"/>
    <property type="project" value="InterPro"/>
</dbReference>
<evidence type="ECO:0000256" key="10">
    <source>
        <dbReference type="ARBA" id="ARBA00048639"/>
    </source>
</evidence>
<evidence type="ECO:0000256" key="7">
    <source>
        <dbReference type="ARBA" id="ARBA00022643"/>
    </source>
</evidence>
<keyword evidence="11" id="KW-1133">Transmembrane helix</keyword>